<dbReference type="EC" id="1.1.1.284" evidence="12"/>
<organism evidence="15 16">
    <name type="scientific">Smittium culicis</name>
    <dbReference type="NCBI Taxonomy" id="133412"/>
    <lineage>
        <taxon>Eukaryota</taxon>
        <taxon>Fungi</taxon>
        <taxon>Fungi incertae sedis</taxon>
        <taxon>Zoopagomycota</taxon>
        <taxon>Kickxellomycotina</taxon>
        <taxon>Harpellomycetes</taxon>
        <taxon>Harpellales</taxon>
        <taxon>Legeriomycetaceae</taxon>
        <taxon>Smittium</taxon>
    </lineage>
</organism>
<evidence type="ECO:0000259" key="13">
    <source>
        <dbReference type="Pfam" id="PF00107"/>
    </source>
</evidence>
<keyword evidence="5 12" id="KW-0560">Oxidoreductase</keyword>
<dbReference type="Gene3D" id="3.90.180.10">
    <property type="entry name" value="Medium-chain alcohol dehydrogenases, catalytic domain"/>
    <property type="match status" value="1"/>
</dbReference>
<dbReference type="Proteomes" id="UP000187283">
    <property type="component" value="Unassembled WGS sequence"/>
</dbReference>
<dbReference type="InterPro" id="IPR014183">
    <property type="entry name" value="ADH_3"/>
</dbReference>
<evidence type="ECO:0000256" key="9">
    <source>
        <dbReference type="ARBA" id="ARBA00048110"/>
    </source>
</evidence>
<evidence type="ECO:0000256" key="6">
    <source>
        <dbReference type="ARBA" id="ARBA00023027"/>
    </source>
</evidence>
<dbReference type="NCBIfam" id="TIGR02818">
    <property type="entry name" value="adh_III_F_hyde"/>
    <property type="match status" value="1"/>
</dbReference>
<evidence type="ECO:0000256" key="1">
    <source>
        <dbReference type="ARBA" id="ARBA00001947"/>
    </source>
</evidence>
<accession>A0A1R1X8F7</accession>
<dbReference type="GO" id="GO:0008270">
    <property type="term" value="F:zinc ion binding"/>
    <property type="evidence" value="ECO:0007669"/>
    <property type="project" value="InterPro"/>
</dbReference>
<protein>
    <recommendedName>
        <fullName evidence="12">S-(hydroxymethyl)glutathione dehydrogenase</fullName>
        <ecNumber evidence="12">1.1.1.284</ecNumber>
    </recommendedName>
</protein>
<dbReference type="GO" id="GO:0080007">
    <property type="term" value="F:S-nitrosoglutathione reductase (NADH) activity"/>
    <property type="evidence" value="ECO:0007669"/>
    <property type="project" value="RHEA"/>
</dbReference>
<dbReference type="SUPFAM" id="SSF51735">
    <property type="entry name" value="NAD(P)-binding Rossmann-fold domains"/>
    <property type="match status" value="1"/>
</dbReference>
<gene>
    <name evidence="15" type="ORF">AYI70_g10028</name>
</gene>
<keyword evidence="3 12" id="KW-0479">Metal-binding</keyword>
<dbReference type="SUPFAM" id="SSF50129">
    <property type="entry name" value="GroES-like"/>
    <property type="match status" value="2"/>
</dbReference>
<dbReference type="Pfam" id="PF08240">
    <property type="entry name" value="ADH_N"/>
    <property type="match status" value="1"/>
</dbReference>
<dbReference type="AlphaFoldDB" id="A0A1R1X8F7"/>
<dbReference type="InterPro" id="IPR013154">
    <property type="entry name" value="ADH-like_N"/>
</dbReference>
<dbReference type="OrthoDB" id="417550at2759"/>
<comment type="catalytic activity">
    <reaction evidence="11">
        <text>a primary alcohol + NAD(+) = an aldehyde + NADH + H(+)</text>
        <dbReference type="Rhea" id="RHEA:10736"/>
        <dbReference type="ChEBI" id="CHEBI:15378"/>
        <dbReference type="ChEBI" id="CHEBI:15734"/>
        <dbReference type="ChEBI" id="CHEBI:17478"/>
        <dbReference type="ChEBI" id="CHEBI:57540"/>
        <dbReference type="ChEBI" id="CHEBI:57945"/>
        <dbReference type="EC" id="1.1.1.1"/>
    </reaction>
</comment>
<dbReference type="EMBL" id="LSSN01004777">
    <property type="protein sequence ID" value="OMJ10923.1"/>
    <property type="molecule type" value="Genomic_DNA"/>
</dbReference>
<dbReference type="GO" id="GO:0046294">
    <property type="term" value="P:formaldehyde catabolic process"/>
    <property type="evidence" value="ECO:0007669"/>
    <property type="project" value="InterPro"/>
</dbReference>
<dbReference type="PROSITE" id="PS00059">
    <property type="entry name" value="ADH_ZINC"/>
    <property type="match status" value="1"/>
</dbReference>
<comment type="catalytic activity">
    <reaction evidence="10">
        <text>a secondary alcohol + NAD(+) = a ketone + NADH + H(+)</text>
        <dbReference type="Rhea" id="RHEA:10740"/>
        <dbReference type="ChEBI" id="CHEBI:15378"/>
        <dbReference type="ChEBI" id="CHEBI:17087"/>
        <dbReference type="ChEBI" id="CHEBI:35681"/>
        <dbReference type="ChEBI" id="CHEBI:57540"/>
        <dbReference type="ChEBI" id="CHEBI:57945"/>
        <dbReference type="EC" id="1.1.1.1"/>
    </reaction>
</comment>
<keyword evidence="6 12" id="KW-0520">NAD</keyword>
<keyword evidence="4 12" id="KW-0862">Zinc</keyword>
<evidence type="ECO:0000256" key="7">
    <source>
        <dbReference type="ARBA" id="ARBA00047793"/>
    </source>
</evidence>
<evidence type="ECO:0000256" key="12">
    <source>
        <dbReference type="RuleBase" id="RU362016"/>
    </source>
</evidence>
<dbReference type="Gene3D" id="3.40.50.720">
    <property type="entry name" value="NAD(P)-binding Rossmann-like Domain"/>
    <property type="match status" value="1"/>
</dbReference>
<dbReference type="FunFam" id="3.40.50.720:FF:000003">
    <property type="entry name" value="S-(hydroxymethyl)glutathione dehydrogenase"/>
    <property type="match status" value="1"/>
</dbReference>
<evidence type="ECO:0000256" key="4">
    <source>
        <dbReference type="ARBA" id="ARBA00022833"/>
    </source>
</evidence>
<dbReference type="CDD" id="cd08300">
    <property type="entry name" value="alcohol_DH_class_III"/>
    <property type="match status" value="1"/>
</dbReference>
<dbReference type="InterPro" id="IPR036291">
    <property type="entry name" value="NAD(P)-bd_dom_sf"/>
</dbReference>
<evidence type="ECO:0000256" key="3">
    <source>
        <dbReference type="ARBA" id="ARBA00022723"/>
    </source>
</evidence>
<evidence type="ECO:0000259" key="14">
    <source>
        <dbReference type="Pfam" id="PF08240"/>
    </source>
</evidence>
<sequence length="382" mass="41191">MSEFQGKTITCEAAVAWEPKAPLKIEQILVDPPKSGEVRIKILYTSVCHTDAYTLSGQDPEGVFPCIMGHEGAGVVESIGDNVTSVAVGDHVIPMYTPECRECKFCLSNKTNLCQKIRLTQGKGVMPDGTTRFHSAATGEPIYHYMGTSTFSQYTVLPEISVTKINPAAPLDKICLLGCGIPTGFGAVTKTAKVEEGATVAVFGCGAIGLSVVQGAKYAKASKIIAIDLNPEKFVLAKQFGATHFVNPLDHPDTPIQQVIVDMFDGGVDYSFECSGGSTKVMRAALEACHKGWGQSIIISVANAGQEISTRPFQLVTGRVWKGTAFGGVKSRSEIPEFVDMYLNGTLKIDEFITHNMKLSEINEAFDLQHKGICIRPSINMF</sequence>
<evidence type="ECO:0000256" key="11">
    <source>
        <dbReference type="ARBA" id="ARBA00049243"/>
    </source>
</evidence>
<evidence type="ECO:0000256" key="2">
    <source>
        <dbReference type="ARBA" id="ARBA00010902"/>
    </source>
</evidence>
<keyword evidence="16" id="KW-1185">Reference proteome</keyword>
<name>A0A1R1X8F7_9FUNG</name>
<feature type="domain" description="Alcohol dehydrogenase-like N-terminal" evidence="14">
    <location>
        <begin position="35"/>
        <end position="165"/>
    </location>
</feature>
<comment type="caution">
    <text evidence="15">The sequence shown here is derived from an EMBL/GenBank/DDBJ whole genome shotgun (WGS) entry which is preliminary data.</text>
</comment>
<dbReference type="InterPro" id="IPR002328">
    <property type="entry name" value="ADH_Zn_CS"/>
</dbReference>
<evidence type="ECO:0000313" key="15">
    <source>
        <dbReference type="EMBL" id="OMJ10923.1"/>
    </source>
</evidence>
<dbReference type="InterPro" id="IPR013149">
    <property type="entry name" value="ADH-like_C"/>
</dbReference>
<dbReference type="PANTHER" id="PTHR43880">
    <property type="entry name" value="ALCOHOL DEHYDROGENASE"/>
    <property type="match status" value="1"/>
</dbReference>
<evidence type="ECO:0000256" key="10">
    <source>
        <dbReference type="ARBA" id="ARBA00049164"/>
    </source>
</evidence>
<comment type="catalytic activity">
    <reaction evidence="8">
        <text>S-nitrosoglutathione + NADH + H(+) = S-(hydroxysulfenamide)glutathione + NAD(+)</text>
        <dbReference type="Rhea" id="RHEA:78371"/>
        <dbReference type="ChEBI" id="CHEBI:15378"/>
        <dbReference type="ChEBI" id="CHEBI:57540"/>
        <dbReference type="ChEBI" id="CHEBI:57945"/>
        <dbReference type="ChEBI" id="CHEBI:145544"/>
        <dbReference type="ChEBI" id="CHEBI:229723"/>
    </reaction>
</comment>
<dbReference type="InterPro" id="IPR011032">
    <property type="entry name" value="GroES-like_sf"/>
</dbReference>
<dbReference type="FunFam" id="3.90.180.10:FF:000001">
    <property type="entry name" value="S-(hydroxymethyl)glutathione dehydrogenase"/>
    <property type="match status" value="1"/>
</dbReference>
<comment type="catalytic activity">
    <reaction evidence="7">
        <text>S-(hydroxymethyl)glutathione + NADP(+) = S-formylglutathione + NADPH + H(+)</text>
        <dbReference type="Rhea" id="RHEA:19981"/>
        <dbReference type="ChEBI" id="CHEBI:15378"/>
        <dbReference type="ChEBI" id="CHEBI:57688"/>
        <dbReference type="ChEBI" id="CHEBI:57783"/>
        <dbReference type="ChEBI" id="CHEBI:58349"/>
        <dbReference type="ChEBI" id="CHEBI:58758"/>
        <dbReference type="EC" id="1.1.1.284"/>
    </reaction>
</comment>
<dbReference type="Pfam" id="PF00107">
    <property type="entry name" value="ADH_zinc_N"/>
    <property type="match status" value="1"/>
</dbReference>
<evidence type="ECO:0000256" key="8">
    <source>
        <dbReference type="ARBA" id="ARBA00047901"/>
    </source>
</evidence>
<comment type="catalytic activity">
    <reaction evidence="9 12">
        <text>S-(hydroxymethyl)glutathione + NAD(+) = S-formylglutathione + NADH + H(+)</text>
        <dbReference type="Rhea" id="RHEA:19985"/>
        <dbReference type="ChEBI" id="CHEBI:15378"/>
        <dbReference type="ChEBI" id="CHEBI:57540"/>
        <dbReference type="ChEBI" id="CHEBI:57688"/>
        <dbReference type="ChEBI" id="CHEBI:57945"/>
        <dbReference type="ChEBI" id="CHEBI:58758"/>
        <dbReference type="EC" id="1.1.1.284"/>
    </reaction>
</comment>
<comment type="cofactor">
    <cofactor evidence="1 12">
        <name>Zn(2+)</name>
        <dbReference type="ChEBI" id="CHEBI:29105"/>
    </cofactor>
</comment>
<dbReference type="STRING" id="133412.A0A1R1X8F7"/>
<dbReference type="GO" id="GO:0004022">
    <property type="term" value="F:alcohol dehydrogenase (NAD+) activity"/>
    <property type="evidence" value="ECO:0007669"/>
    <property type="project" value="UniProtKB-EC"/>
</dbReference>
<comment type="similarity">
    <text evidence="2 12">Belongs to the zinc-containing alcohol dehydrogenase family. Class-III subfamily.</text>
</comment>
<dbReference type="GO" id="GO:0005829">
    <property type="term" value="C:cytosol"/>
    <property type="evidence" value="ECO:0007669"/>
    <property type="project" value="TreeGrafter"/>
</dbReference>
<dbReference type="GO" id="GO:0106322">
    <property type="term" value="F:S-(hydroxymethyl)glutathione dehydrogenase (NAD+) activity"/>
    <property type="evidence" value="ECO:0007669"/>
    <property type="project" value="RHEA"/>
</dbReference>
<evidence type="ECO:0000256" key="5">
    <source>
        <dbReference type="ARBA" id="ARBA00023002"/>
    </source>
</evidence>
<reference evidence="15 16" key="1">
    <citation type="submission" date="2017-01" db="EMBL/GenBank/DDBJ databases">
        <authorList>
            <person name="Mah S.A."/>
            <person name="Swanson W.J."/>
            <person name="Moy G.W."/>
            <person name="Vacquier V.D."/>
        </authorList>
    </citation>
    <scope>NUCLEOTIDE SEQUENCE [LARGE SCALE GENOMIC DNA]</scope>
    <source>
        <strain evidence="15 16">GSMNP</strain>
    </source>
</reference>
<feature type="domain" description="Alcohol dehydrogenase-like C-terminal" evidence="13">
    <location>
        <begin position="207"/>
        <end position="341"/>
    </location>
</feature>
<dbReference type="GO" id="GO:0106321">
    <property type="term" value="F:S-(hydroxymethyl)glutathione dehydrogenase (NADP+) activity"/>
    <property type="evidence" value="ECO:0007669"/>
    <property type="project" value="RHEA"/>
</dbReference>
<evidence type="ECO:0000313" key="16">
    <source>
        <dbReference type="Proteomes" id="UP000187283"/>
    </source>
</evidence>
<dbReference type="PANTHER" id="PTHR43880:SF12">
    <property type="entry name" value="ALCOHOL DEHYDROGENASE CLASS-3"/>
    <property type="match status" value="1"/>
</dbReference>
<proteinExistence type="inferred from homology"/>